<feature type="region of interest" description="Disordered" evidence="1">
    <location>
        <begin position="68"/>
        <end position="113"/>
    </location>
</feature>
<gene>
    <name evidence="2" type="ORF">CRG98_008814</name>
</gene>
<proteinExistence type="predicted"/>
<reference evidence="2 3" key="1">
    <citation type="submission" date="2017-11" db="EMBL/GenBank/DDBJ databases">
        <title>De-novo sequencing of pomegranate (Punica granatum L.) genome.</title>
        <authorList>
            <person name="Akparov Z."/>
            <person name="Amiraslanov A."/>
            <person name="Hajiyeva S."/>
            <person name="Abbasov M."/>
            <person name="Kaur K."/>
            <person name="Hamwieh A."/>
            <person name="Solovyev V."/>
            <person name="Salamov A."/>
            <person name="Braich B."/>
            <person name="Kosarev P."/>
            <person name="Mahmoud A."/>
            <person name="Hajiyev E."/>
            <person name="Babayeva S."/>
            <person name="Izzatullayeva V."/>
            <person name="Mammadov A."/>
            <person name="Mammadov A."/>
            <person name="Sharifova S."/>
            <person name="Ojaghi J."/>
            <person name="Eynullazada K."/>
            <person name="Bayramov B."/>
            <person name="Abdulazimova A."/>
            <person name="Shahmuradov I."/>
        </authorList>
    </citation>
    <scope>NUCLEOTIDE SEQUENCE [LARGE SCALE GENOMIC DNA]</scope>
    <source>
        <strain evidence="3">cv. AG2017</strain>
        <tissue evidence="2">Leaf</tissue>
    </source>
</reference>
<feature type="compositionally biased region" description="Basic and acidic residues" evidence="1">
    <location>
        <begin position="79"/>
        <end position="99"/>
    </location>
</feature>
<protein>
    <submittedName>
        <fullName evidence="2">Uncharacterized protein</fullName>
    </submittedName>
</protein>
<accession>A0A2I0KQL8</accession>
<organism evidence="2 3">
    <name type="scientific">Punica granatum</name>
    <name type="common">Pomegranate</name>
    <dbReference type="NCBI Taxonomy" id="22663"/>
    <lineage>
        <taxon>Eukaryota</taxon>
        <taxon>Viridiplantae</taxon>
        <taxon>Streptophyta</taxon>
        <taxon>Embryophyta</taxon>
        <taxon>Tracheophyta</taxon>
        <taxon>Spermatophyta</taxon>
        <taxon>Magnoliopsida</taxon>
        <taxon>eudicotyledons</taxon>
        <taxon>Gunneridae</taxon>
        <taxon>Pentapetalae</taxon>
        <taxon>rosids</taxon>
        <taxon>malvids</taxon>
        <taxon>Myrtales</taxon>
        <taxon>Lythraceae</taxon>
        <taxon>Punica</taxon>
    </lineage>
</organism>
<sequence length="146" mass="16479">MSISYMPKNGRIFLLRNQRADFLILSELSPQGFVCFSSFRRIRQKIFGEETNSRVLSSLLLRPPSSFSPILLSHQPSEAQREREKDGNTGERNLQRRVLDPPTSRVTTTSRNSVIASSSSSSSSVFAFELCSAVIRVLRIIVMLEL</sequence>
<keyword evidence="3" id="KW-1185">Reference proteome</keyword>
<evidence type="ECO:0000256" key="1">
    <source>
        <dbReference type="SAM" id="MobiDB-lite"/>
    </source>
</evidence>
<feature type="compositionally biased region" description="Low complexity" evidence="1">
    <location>
        <begin position="103"/>
        <end position="113"/>
    </location>
</feature>
<comment type="caution">
    <text evidence="2">The sequence shown here is derived from an EMBL/GenBank/DDBJ whole genome shotgun (WGS) entry which is preliminary data.</text>
</comment>
<dbReference type="Proteomes" id="UP000233551">
    <property type="component" value="Unassembled WGS sequence"/>
</dbReference>
<dbReference type="EMBL" id="PGOL01000429">
    <property type="protein sequence ID" value="PKI70784.1"/>
    <property type="molecule type" value="Genomic_DNA"/>
</dbReference>
<evidence type="ECO:0000313" key="2">
    <source>
        <dbReference type="EMBL" id="PKI70784.1"/>
    </source>
</evidence>
<dbReference type="AlphaFoldDB" id="A0A2I0KQL8"/>
<evidence type="ECO:0000313" key="3">
    <source>
        <dbReference type="Proteomes" id="UP000233551"/>
    </source>
</evidence>
<name>A0A2I0KQL8_PUNGR</name>